<protein>
    <recommendedName>
        <fullName evidence="3">Enoyl-CoA hydratase/isomerase family protein</fullName>
    </recommendedName>
</protein>
<dbReference type="GO" id="GO:0016829">
    <property type="term" value="F:lyase activity"/>
    <property type="evidence" value="ECO:0007669"/>
    <property type="project" value="UniProtKB-KW"/>
</dbReference>
<dbReference type="InterPro" id="IPR029045">
    <property type="entry name" value="ClpP/crotonase-like_dom_sf"/>
</dbReference>
<dbReference type="Gene3D" id="3.40.1260.10">
    <property type="entry name" value="DsrEFH-like"/>
    <property type="match status" value="1"/>
</dbReference>
<dbReference type="Gene3D" id="3.90.226.10">
    <property type="entry name" value="2-enoyl-CoA Hydratase, Chain A, domain 1"/>
    <property type="match status" value="2"/>
</dbReference>
<dbReference type="PANTHER" id="PTHR11941:SF133">
    <property type="entry name" value="1,2-EPOXYPHENYLACETYL-COA ISOMERASE"/>
    <property type="match status" value="1"/>
</dbReference>
<dbReference type="SUPFAM" id="SSF52096">
    <property type="entry name" value="ClpP/crotonase"/>
    <property type="match status" value="2"/>
</dbReference>
<dbReference type="AlphaFoldDB" id="A0A812S259"/>
<organism evidence="1 2">
    <name type="scientific">Symbiodinium pilosum</name>
    <name type="common">Dinoflagellate</name>
    <dbReference type="NCBI Taxonomy" id="2952"/>
    <lineage>
        <taxon>Eukaryota</taxon>
        <taxon>Sar</taxon>
        <taxon>Alveolata</taxon>
        <taxon>Dinophyceae</taxon>
        <taxon>Suessiales</taxon>
        <taxon>Symbiodiniaceae</taxon>
        <taxon>Symbiodinium</taxon>
    </lineage>
</organism>
<evidence type="ECO:0008006" key="3">
    <source>
        <dbReference type="Google" id="ProtNLM"/>
    </source>
</evidence>
<dbReference type="EMBL" id="CAJNIZ010022223">
    <property type="protein sequence ID" value="CAE7459263.1"/>
    <property type="molecule type" value="Genomic_DNA"/>
</dbReference>
<gene>
    <name evidence="1" type="ORF">SPIL2461_LOCUS11387</name>
</gene>
<accession>A0A812S259</accession>
<dbReference type="SUPFAM" id="SSF75169">
    <property type="entry name" value="DsrEFH-like"/>
    <property type="match status" value="1"/>
</dbReference>
<name>A0A812S259_SYMPI</name>
<dbReference type="Proteomes" id="UP000649617">
    <property type="component" value="Unassembled WGS sequence"/>
</dbReference>
<comment type="caution">
    <text evidence="1">The sequence shown here is derived from an EMBL/GenBank/DDBJ whole genome shotgun (WGS) entry which is preliminary data.</text>
</comment>
<evidence type="ECO:0000313" key="1">
    <source>
        <dbReference type="EMBL" id="CAE7459263.1"/>
    </source>
</evidence>
<keyword evidence="2" id="KW-1185">Reference proteome</keyword>
<dbReference type="InterPro" id="IPR001753">
    <property type="entry name" value="Enoyl-CoA_hydra/iso"/>
</dbReference>
<dbReference type="CDD" id="cd06558">
    <property type="entry name" value="crotonase-like"/>
    <property type="match status" value="2"/>
</dbReference>
<dbReference type="Pfam" id="PF00378">
    <property type="entry name" value="ECH_1"/>
    <property type="match status" value="2"/>
</dbReference>
<dbReference type="InterPro" id="IPR027396">
    <property type="entry name" value="DsrEFH-like"/>
</dbReference>
<proteinExistence type="predicted"/>
<dbReference type="PANTHER" id="PTHR11941">
    <property type="entry name" value="ENOYL-COA HYDRATASE-RELATED"/>
    <property type="match status" value="1"/>
</dbReference>
<sequence>MKTGTFTGFDLDIREPGIAWFQFNSPERLNGMTTGIKRDLIEAVTQAQMDNNVRVLVFTGTGRAFCAGDDLKAYGGVDLGGEALVDPIPGGHDNALGTYNGLRTISQALNTAVRNIDKLTICALNGIAIQTGFSLALSCDFRIAADTARMGSATLRFGLLPDEGGQHLLVQTLGVAKTLDFIMRKRIIDAAEAHDLGLVHEVVAAKDLEHHTMALAKELAEGPQVAMRLLKRSIYNAAELSWPAALDEIAAKTAITDHHPDAAEGVKAFNQKRTPEFNAWLNGKEDKGADVKNPPKEMWQGVPSVGAINNKPIIAAVHGWCIGGAYCIVQMCDLVVASETTVFKYPEAQLGFTGGLIASAVARIPHKVAMEFMTLGEDFDAPRAQAVGMVNKVVPAGTELAEALAWAEVLAKSAPLVLQTVKQFSLATLNKSPAEAAAIARDQLLTVRSSEDGQEGGPTADGEYIDIAPKSAEQIQLVLDTLDETINNEVEGLPPIVMMLHGDEAHRFLRRNYADNKAMIDQSAKLAAYNVVKVQICATWLKSNNYDNSDLFPFVSPVPYGAAELERLASEEGYTEYSVNL</sequence>
<evidence type="ECO:0000313" key="2">
    <source>
        <dbReference type="Proteomes" id="UP000649617"/>
    </source>
</evidence>
<dbReference type="OrthoDB" id="448450at2759"/>
<dbReference type="GO" id="GO:0006635">
    <property type="term" value="P:fatty acid beta-oxidation"/>
    <property type="evidence" value="ECO:0007669"/>
    <property type="project" value="TreeGrafter"/>
</dbReference>
<reference evidence="1" key="1">
    <citation type="submission" date="2021-02" db="EMBL/GenBank/DDBJ databases">
        <authorList>
            <person name="Dougan E. K."/>
            <person name="Rhodes N."/>
            <person name="Thang M."/>
            <person name="Chan C."/>
        </authorList>
    </citation>
    <scope>NUCLEOTIDE SEQUENCE</scope>
</reference>